<name>A0ACC2KPB6_PERAE</name>
<gene>
    <name evidence="1" type="ORF">MRB53_031437</name>
</gene>
<evidence type="ECO:0000313" key="2">
    <source>
        <dbReference type="Proteomes" id="UP001234297"/>
    </source>
</evidence>
<proteinExistence type="predicted"/>
<dbReference type="Proteomes" id="UP001234297">
    <property type="component" value="Chromosome 10"/>
</dbReference>
<dbReference type="EMBL" id="CM056818">
    <property type="protein sequence ID" value="KAJ8622908.1"/>
    <property type="molecule type" value="Genomic_DNA"/>
</dbReference>
<accession>A0ACC2KPB6</accession>
<comment type="caution">
    <text evidence="1">The sequence shown here is derived from an EMBL/GenBank/DDBJ whole genome shotgun (WGS) entry which is preliminary data.</text>
</comment>
<protein>
    <submittedName>
        <fullName evidence="1">Uncharacterized protein</fullName>
    </submittedName>
</protein>
<keyword evidence="2" id="KW-1185">Reference proteome</keyword>
<sequence length="272" mass="29511">MMSKGKFCAENQSKGSSSKKNNLVLISNVNATPFSPTDVLHRTLPESEAVKILESAAAASAAVAEGPGDNLETLEIEKAVSLLRNAERPLIVLGKRAAFARAEDELSKLIETARIPFLPTPMGKGLLPDTHELAATAARSLAIGRCDVALVVGARLNWLLHFGELPEWSQDVKFILVDVAKEEIELRKPFLGLVGDAKRVLGLINKEIKDDPFCFGRSHAWVEAIGKKAKENVQKTEVQLAKEVVPFNFFTPMKIVRDAILAEGSPAPILVS</sequence>
<organism evidence="1 2">
    <name type="scientific">Persea americana</name>
    <name type="common">Avocado</name>
    <dbReference type="NCBI Taxonomy" id="3435"/>
    <lineage>
        <taxon>Eukaryota</taxon>
        <taxon>Viridiplantae</taxon>
        <taxon>Streptophyta</taxon>
        <taxon>Embryophyta</taxon>
        <taxon>Tracheophyta</taxon>
        <taxon>Spermatophyta</taxon>
        <taxon>Magnoliopsida</taxon>
        <taxon>Magnoliidae</taxon>
        <taxon>Laurales</taxon>
        <taxon>Lauraceae</taxon>
        <taxon>Persea</taxon>
    </lineage>
</organism>
<reference evidence="1 2" key="1">
    <citation type="journal article" date="2022" name="Hortic Res">
        <title>A haplotype resolved chromosomal level avocado genome allows analysis of novel avocado genes.</title>
        <authorList>
            <person name="Nath O."/>
            <person name="Fletcher S.J."/>
            <person name="Hayward A."/>
            <person name="Shaw L.M."/>
            <person name="Masouleh A.K."/>
            <person name="Furtado A."/>
            <person name="Henry R.J."/>
            <person name="Mitter N."/>
        </authorList>
    </citation>
    <scope>NUCLEOTIDE SEQUENCE [LARGE SCALE GENOMIC DNA]</scope>
    <source>
        <strain evidence="2">cv. Hass</strain>
    </source>
</reference>
<evidence type="ECO:0000313" key="1">
    <source>
        <dbReference type="EMBL" id="KAJ8622908.1"/>
    </source>
</evidence>